<name>A0A1X7KEJ0_9BURK</name>
<dbReference type="OrthoDB" id="9148269at2"/>
<dbReference type="STRING" id="1515439.SAMN06265784_103666"/>
<keyword evidence="2" id="KW-1185">Reference proteome</keyword>
<gene>
    <name evidence="1" type="ORF">SAMN06265784_103666</name>
</gene>
<dbReference type="RefSeq" id="WP_085483281.1">
    <property type="nucleotide sequence ID" value="NZ_FXAT01000003.1"/>
</dbReference>
<proteinExistence type="predicted"/>
<dbReference type="AlphaFoldDB" id="A0A1X7KEJ0"/>
<reference evidence="2" key="1">
    <citation type="submission" date="2017-04" db="EMBL/GenBank/DDBJ databases">
        <authorList>
            <person name="Varghese N."/>
            <person name="Submissions S."/>
        </authorList>
    </citation>
    <scope>NUCLEOTIDE SEQUENCE [LARGE SCALE GENOMIC DNA]</scope>
    <source>
        <strain evidence="2">LMG 29540</strain>
    </source>
</reference>
<dbReference type="EMBL" id="FXAT01000003">
    <property type="protein sequence ID" value="SMG39367.1"/>
    <property type="molecule type" value="Genomic_DNA"/>
</dbReference>
<evidence type="ECO:0000313" key="2">
    <source>
        <dbReference type="Proteomes" id="UP000193228"/>
    </source>
</evidence>
<sequence length="364" mass="41171">MATNKNQHFVPRCYLKAFTKDEGNVTIKLFNVDRQSFIATARVKHQCSGSYFYGQDPQLETAIQSVEGGYASLLRKIREPGYFLNDDDKWFLRFFWLVQHLRTEAASKRAVQMAAEAELVIGDSSLPFAFGIQEAVQTAMEAVADTAPSIEDLKVCLLRNRTDIPFITSDDPAVASNRWYLEDRRGVGSSFGLRGSGIVTLMPLTPDILCLAYDGDVYSVQHNRGWVEVRNAGDVRALNQHQFLNCFANLYVPESASEEDFMIQYALCSDRRLPVRHKVNVALLDSTNGEHSRFKVVDVSDFNREGEALLHTQTLHPQPTRWPSLLRWRSPGAVYANGTGAKYIRERHALISDSIYPFKKEPAR</sequence>
<dbReference type="InterPro" id="IPR025332">
    <property type="entry name" value="DUF4238"/>
</dbReference>
<dbReference type="Proteomes" id="UP000193228">
    <property type="component" value="Unassembled WGS sequence"/>
</dbReference>
<accession>A0A1X7KEJ0</accession>
<dbReference type="Pfam" id="PF14022">
    <property type="entry name" value="DUF4238"/>
    <property type="match status" value="1"/>
</dbReference>
<evidence type="ECO:0000313" key="1">
    <source>
        <dbReference type="EMBL" id="SMG39367.1"/>
    </source>
</evidence>
<evidence type="ECO:0008006" key="3">
    <source>
        <dbReference type="Google" id="ProtNLM"/>
    </source>
</evidence>
<organism evidence="1 2">
    <name type="scientific">Paraburkholderia susongensis</name>
    <dbReference type="NCBI Taxonomy" id="1515439"/>
    <lineage>
        <taxon>Bacteria</taxon>
        <taxon>Pseudomonadati</taxon>
        <taxon>Pseudomonadota</taxon>
        <taxon>Betaproteobacteria</taxon>
        <taxon>Burkholderiales</taxon>
        <taxon>Burkholderiaceae</taxon>
        <taxon>Paraburkholderia</taxon>
    </lineage>
</organism>
<protein>
    <recommendedName>
        <fullName evidence="3">DUF4238 domain-containing protein</fullName>
    </recommendedName>
</protein>